<dbReference type="EMBL" id="BDGU01000124">
    <property type="protein sequence ID" value="GAW02993.1"/>
    <property type="molecule type" value="Genomic_DNA"/>
</dbReference>
<evidence type="ECO:0000256" key="4">
    <source>
        <dbReference type="ARBA" id="ARBA00013533"/>
    </source>
</evidence>
<comment type="caution">
    <text evidence="13">The sequence shown here is derived from an EMBL/GenBank/DDBJ whole genome shotgun (WGS) entry which is preliminary data.</text>
</comment>
<sequence>MFFTPTVTCICDSRLFPHPQHQINTMSFPETYRLVDSRGEPVTHERNESFSGQELYDNNPYRPPQYEGYKPPELDARFAPQGYAPTHIDLRNTRPQIGRTPSPTPSESHALAEIGNHSGLINWKRISSKDFWFSKEGLKYGLTAAVIITLVVLFAVYHTDIVVFLTPATQWCHDHKFGWLIPVGILFVLSFPPLFGHEIIGMLCGIGWNIGVGFAIVALGTMLGELANFFTFKYCCTARAQKYEKKKISYAALARVVRTGGFKIAVAARLSLIPPHLTTTVFASSGMPLTTFVAAAICSLPKQLVTVYIGVLLEDSIDGTSKKDKIASIAVAVVSGVITSLALKYVNKKMDEVTPEIIYERRKARQMAHLKSLSEALSPGLLSSIGPGLAFCLCRRSLPKFLCIYTATRPKLGKLPTDNQAKIPDLVLSTDDQLSNSYQPSRGHRHPNPSTGSMSTDNRRRDYAPPQYRANIDSEGVKPPIFEPQGIKPPDLVYGDRWNAVNVALPQDPRTRIIRTPSPTPSEARALEEIGSTSGLINWKRIRSKEFWMSKEGLKYGIVAAVVITLVVLFAVYHKDIVIFLTPATQWCHDHRFGWLIPVGLLIVVSFPPLFGHEIINMLCGIGWGIAVGFGIVALGTLLGEIANYLTFKYCCSTRSQKYEKKNLTYACLSRVVRSGGFKIALAARFSIIPPHLTTTVFASSGMGFYTFMAAAVCSLPKQLVTVYIGVLLEDSINGTSSRDKIASIAVAIVFAGVTSFAFRYVNRKMDEIKPAVIYERRKHRQAANLKMLSEGGAQITPLNSSFYSFNNDDDPSCIIRATSFNSQHRPTPSEERAMNSSGGLVDLSSFKSKDFWLSPRGIFTAIGLLVIGALVICFAILHKQIIIGLEPATNWAKRQTAGWLIPVGILVVLSFPPLFGHEIIGLLCGVTWGIGEGFGIMALGTLLGEIINYFVFKFCCTSRAEKLQQKTIMYACFAKVIQDGGFKVVLAARYSIIPAHLTTTIFAASGMKFYIFLAAAVLSLPKQLVTVYIGVLMADSVDGTDKKDRIASILVSVVSFIVTSIALRIIRQETNKIKPQVIYERRKARQAANLKMLQTDSDENV</sequence>
<dbReference type="GO" id="GO:0000139">
    <property type="term" value="C:Golgi membrane"/>
    <property type="evidence" value="ECO:0007669"/>
    <property type="project" value="UniProtKB-SubCell"/>
</dbReference>
<evidence type="ECO:0000256" key="10">
    <source>
        <dbReference type="SAM" id="MobiDB-lite"/>
    </source>
</evidence>
<evidence type="ECO:0000256" key="9">
    <source>
        <dbReference type="ARBA" id="ARBA00023136"/>
    </source>
</evidence>
<dbReference type="AlphaFoldDB" id="A0A1Q3E6X8"/>
<evidence type="ECO:0000313" key="14">
    <source>
        <dbReference type="Proteomes" id="UP000188533"/>
    </source>
</evidence>
<accession>A0A1Q3E6X8</accession>
<feature type="transmembrane region" description="Helical" evidence="11">
    <location>
        <begin position="1010"/>
        <end position="1035"/>
    </location>
</feature>
<comment type="function">
    <text evidence="1">Golgi membrane protein involved in vesicular trafficking and spindle migration.</text>
</comment>
<reference evidence="13 14" key="2">
    <citation type="submission" date="2017-02" db="EMBL/GenBank/DDBJ databases">
        <title>A genome survey and senescence transcriptome analysis in Lentinula edodes.</title>
        <authorList>
            <person name="Sakamoto Y."/>
            <person name="Nakade K."/>
            <person name="Sato S."/>
            <person name="Yoshida Y."/>
            <person name="Miyazaki K."/>
            <person name="Natsume S."/>
            <person name="Konno N."/>
        </authorList>
    </citation>
    <scope>NUCLEOTIDE SEQUENCE [LARGE SCALE GENOMIC DNA]</scope>
    <source>
        <strain evidence="13 14">NBRC 111202</strain>
    </source>
</reference>
<dbReference type="Pfam" id="PF09335">
    <property type="entry name" value="VTT_dom"/>
    <property type="match status" value="3"/>
</dbReference>
<dbReference type="InterPro" id="IPR032816">
    <property type="entry name" value="VTT_dom"/>
</dbReference>
<dbReference type="Proteomes" id="UP000188533">
    <property type="component" value="Unassembled WGS sequence"/>
</dbReference>
<feature type="domain" description="VTT" evidence="12">
    <location>
        <begin position="197"/>
        <end position="311"/>
    </location>
</feature>
<feature type="region of interest" description="Disordered" evidence="10">
    <location>
        <begin position="39"/>
        <end position="61"/>
    </location>
</feature>
<proteinExistence type="inferred from homology"/>
<feature type="transmembrane region" description="Helical" evidence="11">
    <location>
        <begin position="593"/>
        <end position="611"/>
    </location>
</feature>
<comment type="similarity">
    <text evidence="3">Belongs to the TVP38/TMEM64 family.</text>
</comment>
<feature type="transmembrane region" description="Helical" evidence="11">
    <location>
        <begin position="553"/>
        <end position="573"/>
    </location>
</feature>
<dbReference type="InterPro" id="IPR051076">
    <property type="entry name" value="Golgi_membrane_TVP38/TMEM64"/>
</dbReference>
<feature type="transmembrane region" description="Helical" evidence="11">
    <location>
        <begin position="741"/>
        <end position="762"/>
    </location>
</feature>
<keyword evidence="14" id="KW-1185">Reference proteome</keyword>
<evidence type="ECO:0000256" key="2">
    <source>
        <dbReference type="ARBA" id="ARBA00004653"/>
    </source>
</evidence>
<feature type="transmembrane region" description="Helical" evidence="11">
    <location>
        <begin position="858"/>
        <end position="878"/>
    </location>
</feature>
<evidence type="ECO:0000256" key="8">
    <source>
        <dbReference type="ARBA" id="ARBA00023034"/>
    </source>
</evidence>
<feature type="transmembrane region" description="Helical" evidence="11">
    <location>
        <begin position="618"/>
        <end position="639"/>
    </location>
</feature>
<feature type="transmembrane region" description="Helical" evidence="11">
    <location>
        <begin position="292"/>
        <end position="314"/>
    </location>
</feature>
<dbReference type="STRING" id="5353.A0A1Q3E6X8"/>
<feature type="domain" description="VTT" evidence="12">
    <location>
        <begin position="613"/>
        <end position="727"/>
    </location>
</feature>
<evidence type="ECO:0000256" key="6">
    <source>
        <dbReference type="ARBA" id="ARBA00022692"/>
    </source>
</evidence>
<feature type="domain" description="VTT" evidence="12">
    <location>
        <begin position="918"/>
        <end position="1032"/>
    </location>
</feature>
<evidence type="ECO:0000256" key="7">
    <source>
        <dbReference type="ARBA" id="ARBA00022989"/>
    </source>
</evidence>
<feature type="transmembrane region" description="Helical" evidence="11">
    <location>
        <begin position="202"/>
        <end position="223"/>
    </location>
</feature>
<feature type="transmembrane region" description="Helical" evidence="11">
    <location>
        <begin position="898"/>
        <end position="916"/>
    </location>
</feature>
<organism evidence="13 14">
    <name type="scientific">Lentinula edodes</name>
    <name type="common">Shiitake mushroom</name>
    <name type="synonym">Lentinus edodes</name>
    <dbReference type="NCBI Taxonomy" id="5353"/>
    <lineage>
        <taxon>Eukaryota</taxon>
        <taxon>Fungi</taxon>
        <taxon>Dikarya</taxon>
        <taxon>Basidiomycota</taxon>
        <taxon>Agaricomycotina</taxon>
        <taxon>Agaricomycetes</taxon>
        <taxon>Agaricomycetidae</taxon>
        <taxon>Agaricales</taxon>
        <taxon>Marasmiineae</taxon>
        <taxon>Omphalotaceae</taxon>
        <taxon>Lentinula</taxon>
    </lineage>
</organism>
<keyword evidence="6 11" id="KW-0812">Transmembrane</keyword>
<evidence type="ECO:0000256" key="3">
    <source>
        <dbReference type="ARBA" id="ARBA00008640"/>
    </source>
</evidence>
<evidence type="ECO:0000313" key="13">
    <source>
        <dbReference type="EMBL" id="GAW02993.1"/>
    </source>
</evidence>
<evidence type="ECO:0000256" key="11">
    <source>
        <dbReference type="SAM" id="Phobius"/>
    </source>
</evidence>
<gene>
    <name evidence="13" type="ORF">LENED_004679</name>
</gene>
<feature type="transmembrane region" description="Helical" evidence="11">
    <location>
        <begin position="326"/>
        <end position="346"/>
    </location>
</feature>
<dbReference type="PANTHER" id="PTHR47549">
    <property type="entry name" value="GOLGI APPARATUS MEMBRANE PROTEIN TVP38-RELATED"/>
    <property type="match status" value="1"/>
</dbReference>
<evidence type="ECO:0000259" key="12">
    <source>
        <dbReference type="Pfam" id="PF09335"/>
    </source>
</evidence>
<feature type="compositionally biased region" description="Basic and acidic residues" evidence="10">
    <location>
        <begin position="39"/>
        <end position="48"/>
    </location>
</feature>
<reference evidence="13 14" key="1">
    <citation type="submission" date="2016-08" db="EMBL/GenBank/DDBJ databases">
        <authorList>
            <consortium name="Lentinula edodes genome sequencing consortium"/>
            <person name="Sakamoto Y."/>
            <person name="Nakade K."/>
            <person name="Sato S."/>
            <person name="Yoshida Y."/>
            <person name="Miyazaki K."/>
            <person name="Natsume S."/>
            <person name="Konno N."/>
        </authorList>
    </citation>
    <scope>NUCLEOTIDE SEQUENCE [LARGE SCALE GENOMIC DNA]</scope>
    <source>
        <strain evidence="13 14">NBRC 111202</strain>
    </source>
</reference>
<evidence type="ECO:0000256" key="1">
    <source>
        <dbReference type="ARBA" id="ARBA00002978"/>
    </source>
</evidence>
<dbReference type="PANTHER" id="PTHR47549:SF2">
    <property type="entry name" value="GOLGI APPARATUS MEMBRANE PROTEIN TVP38"/>
    <property type="match status" value="1"/>
</dbReference>
<protein>
    <recommendedName>
        <fullName evidence="4">Golgi apparatus membrane protein TVP38</fullName>
    </recommendedName>
    <alternativeName>
        <fullName evidence="5">Golgi apparatus membrane protein tvp38</fullName>
    </alternativeName>
</protein>
<comment type="subcellular location">
    <subcellularLocation>
        <location evidence="2">Golgi apparatus membrane</location>
        <topology evidence="2">Multi-pass membrane protein</topology>
    </subcellularLocation>
</comment>
<evidence type="ECO:0000256" key="5">
    <source>
        <dbReference type="ARBA" id="ARBA00020673"/>
    </source>
</evidence>
<feature type="transmembrane region" description="Helical" evidence="11">
    <location>
        <begin position="1047"/>
        <end position="1067"/>
    </location>
</feature>
<name>A0A1Q3E6X8_LENED</name>
<keyword evidence="9 11" id="KW-0472">Membrane</keyword>
<keyword evidence="7 11" id="KW-1133">Transmembrane helix</keyword>
<feature type="transmembrane region" description="Helical" evidence="11">
    <location>
        <begin position="705"/>
        <end position="729"/>
    </location>
</feature>
<feature type="transmembrane region" description="Helical" evidence="11">
    <location>
        <begin position="936"/>
        <end position="957"/>
    </location>
</feature>
<feature type="transmembrane region" description="Helical" evidence="11">
    <location>
        <begin position="137"/>
        <end position="157"/>
    </location>
</feature>
<feature type="transmembrane region" description="Helical" evidence="11">
    <location>
        <begin position="177"/>
        <end position="195"/>
    </location>
</feature>
<keyword evidence="8" id="KW-0333">Golgi apparatus</keyword>
<feature type="region of interest" description="Disordered" evidence="10">
    <location>
        <begin position="432"/>
        <end position="464"/>
    </location>
</feature>